<comment type="subcellular location">
    <subcellularLocation>
        <location evidence="1">Membrane</location>
    </subcellularLocation>
</comment>
<gene>
    <name evidence="9" type="ORF">M0R45_030310</name>
</gene>
<evidence type="ECO:0000259" key="8">
    <source>
        <dbReference type="Pfam" id="PF01490"/>
    </source>
</evidence>
<feature type="transmembrane region" description="Helical" evidence="7">
    <location>
        <begin position="98"/>
        <end position="117"/>
    </location>
</feature>
<dbReference type="GO" id="GO:0006865">
    <property type="term" value="P:amino acid transport"/>
    <property type="evidence" value="ECO:0007669"/>
    <property type="project" value="UniProtKB-KW"/>
</dbReference>
<keyword evidence="4" id="KW-0029">Amino-acid transport</keyword>
<keyword evidence="10" id="KW-1185">Reference proteome</keyword>
<name>A0AAW1WCV4_RUBAR</name>
<feature type="transmembrane region" description="Helical" evidence="7">
    <location>
        <begin position="37"/>
        <end position="58"/>
    </location>
</feature>
<comment type="caution">
    <text evidence="9">The sequence shown here is derived from an EMBL/GenBank/DDBJ whole genome shotgun (WGS) entry which is preliminary data.</text>
</comment>
<accession>A0AAW1WCV4</accession>
<dbReference type="AlphaFoldDB" id="A0AAW1WCV4"/>
<evidence type="ECO:0000256" key="3">
    <source>
        <dbReference type="ARBA" id="ARBA00022692"/>
    </source>
</evidence>
<reference evidence="9 10" key="1">
    <citation type="journal article" date="2023" name="G3 (Bethesda)">
        <title>A chromosome-length genome assembly and annotation of blackberry (Rubus argutus, cv. 'Hillquist').</title>
        <authorList>
            <person name="Bruna T."/>
            <person name="Aryal R."/>
            <person name="Dudchenko O."/>
            <person name="Sargent D.J."/>
            <person name="Mead D."/>
            <person name="Buti M."/>
            <person name="Cavallini A."/>
            <person name="Hytonen T."/>
            <person name="Andres J."/>
            <person name="Pham M."/>
            <person name="Weisz D."/>
            <person name="Mascagni F."/>
            <person name="Usai G."/>
            <person name="Natali L."/>
            <person name="Bassil N."/>
            <person name="Fernandez G.E."/>
            <person name="Lomsadze A."/>
            <person name="Armour M."/>
            <person name="Olukolu B."/>
            <person name="Poorten T."/>
            <person name="Britton C."/>
            <person name="Davik J."/>
            <person name="Ashrafi H."/>
            <person name="Aiden E.L."/>
            <person name="Borodovsky M."/>
            <person name="Worthington M."/>
        </authorList>
    </citation>
    <scope>NUCLEOTIDE SEQUENCE [LARGE SCALE GENOMIC DNA]</scope>
    <source>
        <strain evidence="9">PI 553951</strain>
    </source>
</reference>
<keyword evidence="2" id="KW-0813">Transport</keyword>
<evidence type="ECO:0000256" key="1">
    <source>
        <dbReference type="ARBA" id="ARBA00004370"/>
    </source>
</evidence>
<dbReference type="InterPro" id="IPR013057">
    <property type="entry name" value="AA_transpt_TM"/>
</dbReference>
<evidence type="ECO:0000313" key="10">
    <source>
        <dbReference type="Proteomes" id="UP001457282"/>
    </source>
</evidence>
<dbReference type="Proteomes" id="UP001457282">
    <property type="component" value="Unassembled WGS sequence"/>
</dbReference>
<keyword evidence="6 7" id="KW-0472">Membrane</keyword>
<protein>
    <recommendedName>
        <fullName evidence="8">Amino acid transporter transmembrane domain-containing protein</fullName>
    </recommendedName>
</protein>
<keyword evidence="3 7" id="KW-0812">Transmembrane</keyword>
<dbReference type="Pfam" id="PF01490">
    <property type="entry name" value="Aa_trans"/>
    <property type="match status" value="1"/>
</dbReference>
<evidence type="ECO:0000256" key="6">
    <source>
        <dbReference type="ARBA" id="ARBA00023136"/>
    </source>
</evidence>
<evidence type="ECO:0000256" key="5">
    <source>
        <dbReference type="ARBA" id="ARBA00022989"/>
    </source>
</evidence>
<evidence type="ECO:0000256" key="7">
    <source>
        <dbReference type="SAM" id="Phobius"/>
    </source>
</evidence>
<feature type="transmembrane region" description="Helical" evidence="7">
    <location>
        <begin position="64"/>
        <end position="86"/>
    </location>
</feature>
<evidence type="ECO:0000256" key="2">
    <source>
        <dbReference type="ARBA" id="ARBA00022448"/>
    </source>
</evidence>
<evidence type="ECO:0000256" key="4">
    <source>
        <dbReference type="ARBA" id="ARBA00022970"/>
    </source>
</evidence>
<sequence>MVTSFFASLTLNTYALLMSPLARSIEELLPVGVSNCVWCFILLRTALVISTVGAAFLIPFFGLVLALIGSLLNILVSVIVPTLCFLRIAGMKASRIQVVSSIVVAALGVIAAILGTYSSVSKIVERY</sequence>
<dbReference type="GO" id="GO:0016020">
    <property type="term" value="C:membrane"/>
    <property type="evidence" value="ECO:0007669"/>
    <property type="project" value="UniProtKB-SubCell"/>
</dbReference>
<evidence type="ECO:0000313" key="9">
    <source>
        <dbReference type="EMBL" id="KAK9921814.1"/>
    </source>
</evidence>
<dbReference type="EMBL" id="JBEDUW010000006">
    <property type="protein sequence ID" value="KAK9921814.1"/>
    <property type="molecule type" value="Genomic_DNA"/>
</dbReference>
<proteinExistence type="predicted"/>
<feature type="domain" description="Amino acid transporter transmembrane" evidence="8">
    <location>
        <begin position="4"/>
        <end position="119"/>
    </location>
</feature>
<keyword evidence="5 7" id="KW-1133">Transmembrane helix</keyword>
<organism evidence="9 10">
    <name type="scientific">Rubus argutus</name>
    <name type="common">Southern blackberry</name>
    <dbReference type="NCBI Taxonomy" id="59490"/>
    <lineage>
        <taxon>Eukaryota</taxon>
        <taxon>Viridiplantae</taxon>
        <taxon>Streptophyta</taxon>
        <taxon>Embryophyta</taxon>
        <taxon>Tracheophyta</taxon>
        <taxon>Spermatophyta</taxon>
        <taxon>Magnoliopsida</taxon>
        <taxon>eudicotyledons</taxon>
        <taxon>Gunneridae</taxon>
        <taxon>Pentapetalae</taxon>
        <taxon>rosids</taxon>
        <taxon>fabids</taxon>
        <taxon>Rosales</taxon>
        <taxon>Rosaceae</taxon>
        <taxon>Rosoideae</taxon>
        <taxon>Rosoideae incertae sedis</taxon>
        <taxon>Rubus</taxon>
    </lineage>
</organism>